<dbReference type="EMBL" id="NMPR01000212">
    <property type="protein sequence ID" value="KAA8628040.1"/>
    <property type="molecule type" value="Genomic_DNA"/>
</dbReference>
<dbReference type="AlphaFoldDB" id="A0A8S8ZFX0"/>
<protein>
    <submittedName>
        <fullName evidence="1">Uncharacterized protein</fullName>
    </submittedName>
</protein>
<evidence type="ECO:0000313" key="1">
    <source>
        <dbReference type="EMBL" id="KAA8628040.1"/>
    </source>
</evidence>
<sequence>MCFTYRILEPFDLNINQSMFSPALENATSKAQVEFSSVYVLQSTQPETVDILKHGPDSDLDSSDDEFFDADIWEQEDAHNDPDIATRAADHINTDNTSDSNDHPLAGLHSQRLAKSDWTAHSFIDKCDRIDIWSRHTECSLTQCTWCIFQEDCGWPKPDTDPLVPELRLTTPEGADCWLDDPTDYEALPWEKEVAEVRKGILNVIS</sequence>
<reference evidence="1 2" key="1">
    <citation type="submission" date="2017-07" db="EMBL/GenBank/DDBJ databases">
        <title>Genome sequence of the Sordaria macrospora wild type strain R19027.</title>
        <authorList>
            <person name="Nowrousian M."/>
            <person name="Teichert I."/>
            <person name="Kueck U."/>
        </authorList>
    </citation>
    <scope>NUCLEOTIDE SEQUENCE [LARGE SCALE GENOMIC DNA]</scope>
    <source>
        <strain evidence="1 2">R19027</strain>
        <tissue evidence="1">Mycelium</tissue>
    </source>
</reference>
<organism evidence="1 2">
    <name type="scientific">Sordaria macrospora</name>
    <dbReference type="NCBI Taxonomy" id="5147"/>
    <lineage>
        <taxon>Eukaryota</taxon>
        <taxon>Fungi</taxon>
        <taxon>Dikarya</taxon>
        <taxon>Ascomycota</taxon>
        <taxon>Pezizomycotina</taxon>
        <taxon>Sordariomycetes</taxon>
        <taxon>Sordariomycetidae</taxon>
        <taxon>Sordariales</taxon>
        <taxon>Sordariaceae</taxon>
        <taxon>Sordaria</taxon>
    </lineage>
</organism>
<accession>A0A8S8ZFX0</accession>
<proteinExistence type="predicted"/>
<evidence type="ECO:0000313" key="2">
    <source>
        <dbReference type="Proteomes" id="UP000433876"/>
    </source>
</evidence>
<dbReference type="OMA" id="DYEALPW"/>
<dbReference type="VEuPathDB" id="FungiDB:SMAC_00586"/>
<name>A0A8S8ZFX0_SORMA</name>
<gene>
    <name evidence="1" type="ORF">SMACR_00586</name>
</gene>
<comment type="caution">
    <text evidence="1">The sequence shown here is derived from an EMBL/GenBank/DDBJ whole genome shotgun (WGS) entry which is preliminary data.</text>
</comment>
<dbReference type="Proteomes" id="UP000433876">
    <property type="component" value="Unassembled WGS sequence"/>
</dbReference>